<organism evidence="2 3">
    <name type="scientific">Bradyrhizobium erythrophlei</name>
    <dbReference type="NCBI Taxonomy" id="1437360"/>
    <lineage>
        <taxon>Bacteria</taxon>
        <taxon>Pseudomonadati</taxon>
        <taxon>Pseudomonadota</taxon>
        <taxon>Alphaproteobacteria</taxon>
        <taxon>Hyphomicrobiales</taxon>
        <taxon>Nitrobacteraceae</taxon>
        <taxon>Bradyrhizobium</taxon>
    </lineage>
</organism>
<evidence type="ECO:0000313" key="3">
    <source>
        <dbReference type="Proteomes" id="UP000198992"/>
    </source>
</evidence>
<dbReference type="AlphaFoldDB" id="A0A1H4T2G3"/>
<name>A0A1H4T2G3_9BRAD</name>
<dbReference type="EMBL" id="FNTH01000001">
    <property type="protein sequence ID" value="SEC50468.1"/>
    <property type="molecule type" value="Genomic_DNA"/>
</dbReference>
<dbReference type="Proteomes" id="UP000198992">
    <property type="component" value="Unassembled WGS sequence"/>
</dbReference>
<feature type="transmembrane region" description="Helical" evidence="1">
    <location>
        <begin position="12"/>
        <end position="35"/>
    </location>
</feature>
<sequence>MRLYSDRIDNLEIAFASAVALSFIALLASMAWLLFG</sequence>
<keyword evidence="1" id="KW-0472">Membrane</keyword>
<reference evidence="2 3" key="1">
    <citation type="submission" date="2016-10" db="EMBL/GenBank/DDBJ databases">
        <authorList>
            <person name="de Groot N.N."/>
        </authorList>
    </citation>
    <scope>NUCLEOTIDE SEQUENCE [LARGE SCALE GENOMIC DNA]</scope>
    <source>
        <strain evidence="2 3">MT12</strain>
    </source>
</reference>
<gene>
    <name evidence="2" type="ORF">SAMN05444164_2002</name>
</gene>
<protein>
    <submittedName>
        <fullName evidence="2">Uncharacterized protein</fullName>
    </submittedName>
</protein>
<accession>A0A1H4T2G3</accession>
<keyword evidence="1" id="KW-1133">Transmembrane helix</keyword>
<evidence type="ECO:0000256" key="1">
    <source>
        <dbReference type="SAM" id="Phobius"/>
    </source>
</evidence>
<keyword evidence="1" id="KW-0812">Transmembrane</keyword>
<proteinExistence type="predicted"/>
<evidence type="ECO:0000313" key="2">
    <source>
        <dbReference type="EMBL" id="SEC50468.1"/>
    </source>
</evidence>